<keyword evidence="3" id="KW-0032">Aminotransferase</keyword>
<dbReference type="PANTHER" id="PTHR11751:SF29">
    <property type="entry name" value="ALANINE TRANSAMINASE"/>
    <property type="match status" value="1"/>
</dbReference>
<keyword evidence="7" id="KW-1185">Reference proteome</keyword>
<dbReference type="PANTHER" id="PTHR11751">
    <property type="entry name" value="ALANINE AMINOTRANSFERASE"/>
    <property type="match status" value="1"/>
</dbReference>
<evidence type="ECO:0000313" key="7">
    <source>
        <dbReference type="Proteomes" id="UP001420932"/>
    </source>
</evidence>
<gene>
    <name evidence="6" type="ORF">Syun_013174</name>
</gene>
<keyword evidence="4" id="KW-0808">Transferase</keyword>
<dbReference type="Proteomes" id="UP001420932">
    <property type="component" value="Unassembled WGS sequence"/>
</dbReference>
<evidence type="ECO:0000256" key="4">
    <source>
        <dbReference type="ARBA" id="ARBA00022679"/>
    </source>
</evidence>
<comment type="caution">
    <text evidence="6">The sequence shown here is derived from an EMBL/GenBank/DDBJ whole genome shotgun (WGS) entry which is preliminary data.</text>
</comment>
<comment type="cofactor">
    <cofactor evidence="1">
        <name>pyridoxal 5'-phosphate</name>
        <dbReference type="ChEBI" id="CHEBI:597326"/>
    </cofactor>
</comment>
<evidence type="ECO:0000256" key="5">
    <source>
        <dbReference type="ARBA" id="ARBA00022898"/>
    </source>
</evidence>
<proteinExistence type="predicted"/>
<reference evidence="6 7" key="1">
    <citation type="submission" date="2024-01" db="EMBL/GenBank/DDBJ databases">
        <title>Genome assemblies of Stephania.</title>
        <authorList>
            <person name="Yang L."/>
        </authorList>
    </citation>
    <scope>NUCLEOTIDE SEQUENCE [LARGE SCALE GENOMIC DNA]</scope>
    <source>
        <strain evidence="6">YNDBR</strain>
        <tissue evidence="6">Leaf</tissue>
    </source>
</reference>
<evidence type="ECO:0000256" key="3">
    <source>
        <dbReference type="ARBA" id="ARBA00022576"/>
    </source>
</evidence>
<evidence type="ECO:0000256" key="2">
    <source>
        <dbReference type="ARBA" id="ARBA00011738"/>
    </source>
</evidence>
<name>A0AAP0K1L3_9MAGN</name>
<dbReference type="Gene3D" id="3.90.1150.10">
    <property type="entry name" value="Aspartate Aminotransferase, domain 1"/>
    <property type="match status" value="1"/>
</dbReference>
<accession>A0AAP0K1L3</accession>
<dbReference type="InterPro" id="IPR045088">
    <property type="entry name" value="ALAT1/2-like"/>
</dbReference>
<evidence type="ECO:0000313" key="6">
    <source>
        <dbReference type="EMBL" id="KAK9143774.1"/>
    </source>
</evidence>
<sequence length="79" mass="8907">MEFSLLGKACEGWLSKFTLEDAFNSLEGITCNKAEGAMYLFPRIHLPQKAIEAAKALKKAPDALYASRWSPSRERDEEE</sequence>
<keyword evidence="5" id="KW-0663">Pyridoxal phosphate</keyword>
<evidence type="ECO:0000256" key="1">
    <source>
        <dbReference type="ARBA" id="ARBA00001933"/>
    </source>
</evidence>
<dbReference type="EMBL" id="JBBNAF010000005">
    <property type="protein sequence ID" value="KAK9143774.1"/>
    <property type="molecule type" value="Genomic_DNA"/>
</dbReference>
<dbReference type="AlphaFoldDB" id="A0AAP0K1L3"/>
<protein>
    <submittedName>
        <fullName evidence="6">Uncharacterized protein</fullName>
    </submittedName>
</protein>
<dbReference type="InterPro" id="IPR015422">
    <property type="entry name" value="PyrdxlP-dep_Trfase_small"/>
</dbReference>
<comment type="subunit">
    <text evidence="2">Homodimer.</text>
</comment>
<dbReference type="GO" id="GO:0004021">
    <property type="term" value="F:L-alanine:2-oxoglutarate aminotransferase activity"/>
    <property type="evidence" value="ECO:0007669"/>
    <property type="project" value="TreeGrafter"/>
</dbReference>
<organism evidence="6 7">
    <name type="scientific">Stephania yunnanensis</name>
    <dbReference type="NCBI Taxonomy" id="152371"/>
    <lineage>
        <taxon>Eukaryota</taxon>
        <taxon>Viridiplantae</taxon>
        <taxon>Streptophyta</taxon>
        <taxon>Embryophyta</taxon>
        <taxon>Tracheophyta</taxon>
        <taxon>Spermatophyta</taxon>
        <taxon>Magnoliopsida</taxon>
        <taxon>Ranunculales</taxon>
        <taxon>Menispermaceae</taxon>
        <taxon>Menispermoideae</taxon>
        <taxon>Cissampelideae</taxon>
        <taxon>Stephania</taxon>
    </lineage>
</organism>